<dbReference type="InterPro" id="IPR005263">
    <property type="entry name" value="DapA"/>
</dbReference>
<comment type="catalytic activity">
    <reaction evidence="11 12">
        <text>L-aspartate 4-semialdehyde + pyruvate = (2S,4S)-4-hydroxy-2,3,4,5-tetrahydrodipicolinate + H2O + H(+)</text>
        <dbReference type="Rhea" id="RHEA:34171"/>
        <dbReference type="ChEBI" id="CHEBI:15361"/>
        <dbReference type="ChEBI" id="CHEBI:15377"/>
        <dbReference type="ChEBI" id="CHEBI:15378"/>
        <dbReference type="ChEBI" id="CHEBI:67139"/>
        <dbReference type="ChEBI" id="CHEBI:537519"/>
        <dbReference type="EC" id="4.3.3.7"/>
    </reaction>
</comment>
<dbReference type="Pfam" id="PF00701">
    <property type="entry name" value="DHDPS"/>
    <property type="match status" value="1"/>
</dbReference>
<keyword evidence="6 12" id="KW-0028">Amino-acid biosynthesis</keyword>
<organism evidence="13 14">
    <name type="scientific">Amycolatopsis arida</name>
    <dbReference type="NCBI Taxonomy" id="587909"/>
    <lineage>
        <taxon>Bacteria</taxon>
        <taxon>Bacillati</taxon>
        <taxon>Actinomycetota</taxon>
        <taxon>Actinomycetes</taxon>
        <taxon>Pseudonocardiales</taxon>
        <taxon>Pseudonocardiaceae</taxon>
        <taxon>Amycolatopsis</taxon>
    </lineage>
</organism>
<keyword evidence="8 12" id="KW-0457">Lysine biosynthesis</keyword>
<dbReference type="InterPro" id="IPR002220">
    <property type="entry name" value="DapA-like"/>
</dbReference>
<evidence type="ECO:0000256" key="6">
    <source>
        <dbReference type="ARBA" id="ARBA00022605"/>
    </source>
</evidence>
<dbReference type="PANTHER" id="PTHR12128">
    <property type="entry name" value="DIHYDRODIPICOLINATE SYNTHASE"/>
    <property type="match status" value="1"/>
</dbReference>
<evidence type="ECO:0000256" key="12">
    <source>
        <dbReference type="HAMAP-Rule" id="MF_00418"/>
    </source>
</evidence>
<dbReference type="STRING" id="587909.SAMN05421810_104348"/>
<keyword evidence="7 12" id="KW-0220">Diaminopimelate biosynthesis</keyword>
<dbReference type="UniPathway" id="UPA00034">
    <property type="reaction ID" value="UER00017"/>
</dbReference>
<dbReference type="Gene3D" id="3.20.20.70">
    <property type="entry name" value="Aldolase class I"/>
    <property type="match status" value="1"/>
</dbReference>
<accession>A0A1I5VFQ8</accession>
<dbReference type="PROSITE" id="PS00665">
    <property type="entry name" value="DHDPS_1"/>
    <property type="match status" value="1"/>
</dbReference>
<dbReference type="HAMAP" id="MF_00418">
    <property type="entry name" value="DapA"/>
    <property type="match status" value="1"/>
</dbReference>
<evidence type="ECO:0000313" key="14">
    <source>
        <dbReference type="Proteomes" id="UP000198727"/>
    </source>
</evidence>
<dbReference type="GO" id="GO:0008840">
    <property type="term" value="F:4-hydroxy-tetrahydrodipicolinate synthase activity"/>
    <property type="evidence" value="ECO:0007669"/>
    <property type="project" value="UniProtKB-UniRule"/>
</dbReference>
<evidence type="ECO:0000256" key="9">
    <source>
        <dbReference type="ARBA" id="ARBA00023239"/>
    </source>
</evidence>
<keyword evidence="5 12" id="KW-0963">Cytoplasm</keyword>
<gene>
    <name evidence="12" type="primary">dapA</name>
    <name evidence="13" type="ORF">SAMN05421810_104348</name>
</gene>
<dbReference type="EMBL" id="FOWW01000004">
    <property type="protein sequence ID" value="SFQ06221.1"/>
    <property type="molecule type" value="Genomic_DNA"/>
</dbReference>
<evidence type="ECO:0000256" key="10">
    <source>
        <dbReference type="ARBA" id="ARBA00023270"/>
    </source>
</evidence>
<feature type="binding site" evidence="12">
    <location>
        <position position="77"/>
    </location>
    <ligand>
        <name>pyruvate</name>
        <dbReference type="ChEBI" id="CHEBI:15361"/>
    </ligand>
</feature>
<evidence type="ECO:0000256" key="8">
    <source>
        <dbReference type="ARBA" id="ARBA00023154"/>
    </source>
</evidence>
<keyword evidence="14" id="KW-1185">Reference proteome</keyword>
<name>A0A1I5VFQ8_9PSEU</name>
<dbReference type="SMART" id="SM01130">
    <property type="entry name" value="DHDPS"/>
    <property type="match status" value="1"/>
</dbReference>
<comment type="similarity">
    <text evidence="3 12">Belongs to the DapA family.</text>
</comment>
<dbReference type="Proteomes" id="UP000198727">
    <property type="component" value="Unassembled WGS sequence"/>
</dbReference>
<dbReference type="GO" id="GO:0005829">
    <property type="term" value="C:cytosol"/>
    <property type="evidence" value="ECO:0007669"/>
    <property type="project" value="TreeGrafter"/>
</dbReference>
<feature type="active site" description="Schiff-base intermediate with substrate" evidence="12">
    <location>
        <position position="193"/>
    </location>
</feature>
<evidence type="ECO:0000256" key="5">
    <source>
        <dbReference type="ARBA" id="ARBA00022490"/>
    </source>
</evidence>
<dbReference type="PANTHER" id="PTHR12128:SF66">
    <property type="entry name" value="4-HYDROXY-2-OXOGLUTARATE ALDOLASE, MITOCHONDRIAL"/>
    <property type="match status" value="1"/>
</dbReference>
<dbReference type="GO" id="GO:0019877">
    <property type="term" value="P:diaminopimelate biosynthetic process"/>
    <property type="evidence" value="ECO:0007669"/>
    <property type="project" value="UniProtKB-UniRule"/>
</dbReference>
<reference evidence="14" key="1">
    <citation type="submission" date="2016-10" db="EMBL/GenBank/DDBJ databases">
        <authorList>
            <person name="Varghese N."/>
            <person name="Submissions S."/>
        </authorList>
    </citation>
    <scope>NUCLEOTIDE SEQUENCE [LARGE SCALE GENOMIC DNA]</scope>
    <source>
        <strain evidence="14">CGMCC 4.5579</strain>
    </source>
</reference>
<evidence type="ECO:0000256" key="11">
    <source>
        <dbReference type="ARBA" id="ARBA00047836"/>
    </source>
</evidence>
<dbReference type="InterPro" id="IPR020625">
    <property type="entry name" value="Schiff_base-form_aldolases_AS"/>
</dbReference>
<feature type="site" description="Part of a proton relay during catalysis" evidence="12">
    <location>
        <position position="76"/>
    </location>
</feature>
<evidence type="ECO:0000256" key="7">
    <source>
        <dbReference type="ARBA" id="ARBA00022915"/>
    </source>
</evidence>
<dbReference type="CDD" id="cd00950">
    <property type="entry name" value="DHDPS"/>
    <property type="match status" value="1"/>
</dbReference>
<evidence type="ECO:0000256" key="2">
    <source>
        <dbReference type="ARBA" id="ARBA00005120"/>
    </source>
</evidence>
<comment type="function">
    <text evidence="1 12">Catalyzes the condensation of (S)-aspartate-beta-semialdehyde [(S)-ASA] and pyruvate to 4-hydroxy-tetrahydrodipicolinate (HTPA).</text>
</comment>
<dbReference type="InterPro" id="IPR020624">
    <property type="entry name" value="Schiff_base-form_aldolases_CS"/>
</dbReference>
<feature type="binding site" evidence="12">
    <location>
        <position position="233"/>
    </location>
    <ligand>
        <name>pyruvate</name>
        <dbReference type="ChEBI" id="CHEBI:15361"/>
    </ligand>
</feature>
<dbReference type="PRINTS" id="PR00146">
    <property type="entry name" value="DHPICSNTHASE"/>
</dbReference>
<sequence>MIVSNRPVGGGVGAVTRYRQHMVTPPSAAPGRPFGRVLTAMVSPFDADGALDLKRAQELAEHLVDLGNDGLVVNGTTGESPTTSDKEKADLVRAVVEAVGDRATVVSGAGTYDTAHSMELARQAEKTGAHGLLLVTPYYSRPTQAGLYAHFTTVADATELPVMLYDIPPRSVVPIEVDTLRRLAEHPRILAVKDAKGDLLAGSEVIANTHLAYYSGDDALNLPWLSVGATGVVSVIGHVVAGRIAAMIEAYETGDTSTARTNHRGMLPVLRAFSRVGGVVFGKTALRLRGYDAGEPRLPIVPATEEQVQAIAADLTQAGVPLETSSATDWHSARVAHADSAAAYVAPTTHTSVGTIHP</sequence>
<comment type="subcellular location">
    <subcellularLocation>
        <location evidence="12">Cytoplasm</location>
    </subcellularLocation>
</comment>
<keyword evidence="10 12" id="KW-0704">Schiff base</keyword>
<dbReference type="EC" id="4.3.3.7" evidence="4 12"/>
<proteinExistence type="inferred from homology"/>
<keyword evidence="9 12" id="KW-0456">Lyase</keyword>
<comment type="subunit">
    <text evidence="12">Homotetramer; dimer of dimers.</text>
</comment>
<evidence type="ECO:0000313" key="13">
    <source>
        <dbReference type="EMBL" id="SFQ06221.1"/>
    </source>
</evidence>
<feature type="site" description="Part of a proton relay during catalysis" evidence="12">
    <location>
        <position position="139"/>
    </location>
</feature>
<evidence type="ECO:0000256" key="3">
    <source>
        <dbReference type="ARBA" id="ARBA00007592"/>
    </source>
</evidence>
<dbReference type="AlphaFoldDB" id="A0A1I5VFQ8"/>
<comment type="caution">
    <text evidence="12">Was originally thought to be a dihydrodipicolinate synthase (DHDPS), catalyzing the condensation of (S)-aspartate-beta-semialdehyde [(S)-ASA] and pyruvate to dihydrodipicolinate (DHDP). However, it was shown in E.coli that the product of the enzymatic reaction is not dihydrodipicolinate but in fact (4S)-4-hydroxy-2,3,4,5-tetrahydro-(2S)-dipicolinic acid (HTPA), and that the consecutive dehydration reaction leading to DHDP is not spontaneous but catalyzed by DapB.</text>
</comment>
<evidence type="ECO:0000256" key="4">
    <source>
        <dbReference type="ARBA" id="ARBA00012086"/>
    </source>
</evidence>
<feature type="active site" description="Proton donor/acceptor" evidence="12">
    <location>
        <position position="165"/>
    </location>
</feature>
<dbReference type="GO" id="GO:0009089">
    <property type="term" value="P:lysine biosynthetic process via diaminopimelate"/>
    <property type="evidence" value="ECO:0007669"/>
    <property type="project" value="UniProtKB-UniRule"/>
</dbReference>
<dbReference type="SUPFAM" id="SSF51569">
    <property type="entry name" value="Aldolase"/>
    <property type="match status" value="1"/>
</dbReference>
<dbReference type="InterPro" id="IPR013785">
    <property type="entry name" value="Aldolase_TIM"/>
</dbReference>
<evidence type="ECO:0000256" key="1">
    <source>
        <dbReference type="ARBA" id="ARBA00003294"/>
    </source>
</evidence>
<dbReference type="PROSITE" id="PS00666">
    <property type="entry name" value="DHDPS_2"/>
    <property type="match status" value="1"/>
</dbReference>
<dbReference type="NCBIfam" id="TIGR00674">
    <property type="entry name" value="dapA"/>
    <property type="match status" value="1"/>
</dbReference>
<comment type="pathway">
    <text evidence="2 12">Amino-acid biosynthesis; L-lysine biosynthesis via DAP pathway; (S)-tetrahydrodipicolinate from L-aspartate: step 3/4.</text>
</comment>
<protein>
    <recommendedName>
        <fullName evidence="4 12">4-hydroxy-tetrahydrodipicolinate synthase</fullName>
        <shortName evidence="12">HTPA synthase</shortName>
        <ecNumber evidence="4 12">4.3.3.7</ecNumber>
    </recommendedName>
</protein>